<evidence type="ECO:0000256" key="2">
    <source>
        <dbReference type="ARBA" id="ARBA00022448"/>
    </source>
</evidence>
<evidence type="ECO:0000256" key="5">
    <source>
        <dbReference type="SAM" id="SignalP"/>
    </source>
</evidence>
<feature type="region of interest" description="Disordered" evidence="4">
    <location>
        <begin position="24"/>
        <end position="46"/>
    </location>
</feature>
<sequence length="539" mass="57948">MSPHLRRLRLGSLALVGALAVSGCTSSAEEEGSSDNTSGGQPKSEIYTTGMVGVADGDTEPVEGGTLTVAEYSEIRTLDPTKSYANGAAGGSAMGAIYDTLVRYDHESQTFEPQLAESLTTDDNIVWTLALRDGVEFADGTPLDAQSVVDSMKYYTDNFAYQALTLMANLKSSKVVDDRTVEFTLQREWATFPNMLAGGPGMILAPAAYDDVFDFEPIGAGPFELETYAEGEELVLSARQDYWGEGPYLDELRFVWLGGDDAKLESLTSGGVDTAFMRGPGPVEQAIDEEFAGMMFATGLGTQIWINSREGRPGEDPRVRRAVALAIDPEVYLQRVTDGAGVPTKEIFPDASPWSTGVPPLETDPDAARALLEEAKADGFDGTVRYLHGADGPGTAGGVAVKAMLEDVGFTVENEALRSVSDQIQRLYIDHDYDLAVAALSIPDEDPYSRLIGALQSSSRQNTSGFSNFEMDALLADLQAAATPEEGIGTMTKIERLWHEKVPGVGLAAGGTFQAWNDNVHGMEPTSETMFLYDRAWVD</sequence>
<organism evidence="7 8">
    <name type="scientific">Nocardioides dokdonensis FR1436</name>
    <dbReference type="NCBI Taxonomy" id="1300347"/>
    <lineage>
        <taxon>Bacteria</taxon>
        <taxon>Bacillati</taxon>
        <taxon>Actinomycetota</taxon>
        <taxon>Actinomycetes</taxon>
        <taxon>Propionibacteriales</taxon>
        <taxon>Nocardioidaceae</taxon>
        <taxon>Nocardioides</taxon>
    </lineage>
</organism>
<dbReference type="Gene3D" id="3.10.105.10">
    <property type="entry name" value="Dipeptide-binding Protein, Domain 3"/>
    <property type="match status" value="1"/>
</dbReference>
<feature type="domain" description="Solute-binding protein family 5" evidence="6">
    <location>
        <begin position="111"/>
        <end position="458"/>
    </location>
</feature>
<dbReference type="Proteomes" id="UP000077868">
    <property type="component" value="Chromosome"/>
</dbReference>
<dbReference type="InterPro" id="IPR030678">
    <property type="entry name" value="Peptide/Ni-bd"/>
</dbReference>
<dbReference type="GO" id="GO:0042597">
    <property type="term" value="C:periplasmic space"/>
    <property type="evidence" value="ECO:0007669"/>
    <property type="project" value="UniProtKB-ARBA"/>
</dbReference>
<keyword evidence="8" id="KW-1185">Reference proteome</keyword>
<evidence type="ECO:0000256" key="3">
    <source>
        <dbReference type="ARBA" id="ARBA00022729"/>
    </source>
</evidence>
<name>A0A1A9GJX2_9ACTN</name>
<dbReference type="GO" id="GO:1904680">
    <property type="term" value="F:peptide transmembrane transporter activity"/>
    <property type="evidence" value="ECO:0007669"/>
    <property type="project" value="TreeGrafter"/>
</dbReference>
<dbReference type="STRING" id="1300347.I601_2164"/>
<evidence type="ECO:0000256" key="4">
    <source>
        <dbReference type="SAM" id="MobiDB-lite"/>
    </source>
</evidence>
<evidence type="ECO:0000313" key="8">
    <source>
        <dbReference type="Proteomes" id="UP000077868"/>
    </source>
</evidence>
<dbReference type="PATRIC" id="fig|1300347.3.peg.2159"/>
<evidence type="ECO:0000313" key="7">
    <source>
        <dbReference type="EMBL" id="ANH38589.1"/>
    </source>
</evidence>
<evidence type="ECO:0000256" key="1">
    <source>
        <dbReference type="ARBA" id="ARBA00005695"/>
    </source>
</evidence>
<reference evidence="7 8" key="1">
    <citation type="submission" date="2016-03" db="EMBL/GenBank/DDBJ databases">
        <title>Complete genome sequence of a soil Actinobacterium, Nocardioides dokdonensis FR1436.</title>
        <authorList>
            <person name="Kwon S.-K."/>
            <person name="Kim K."/>
            <person name="Kim J.F."/>
        </authorList>
    </citation>
    <scope>NUCLEOTIDE SEQUENCE [LARGE SCALE GENOMIC DNA]</scope>
    <source>
        <strain evidence="7 8">FR1436</strain>
    </source>
</reference>
<gene>
    <name evidence="7" type="primary">gsiB_1</name>
    <name evidence="7" type="ORF">I601_2164</name>
</gene>
<dbReference type="InterPro" id="IPR039424">
    <property type="entry name" value="SBP_5"/>
</dbReference>
<dbReference type="EMBL" id="CP015079">
    <property type="protein sequence ID" value="ANH38589.1"/>
    <property type="molecule type" value="Genomic_DNA"/>
</dbReference>
<dbReference type="CDD" id="cd00995">
    <property type="entry name" value="PBP2_NikA_DppA_OppA_like"/>
    <property type="match status" value="1"/>
</dbReference>
<dbReference type="GO" id="GO:0043190">
    <property type="term" value="C:ATP-binding cassette (ABC) transporter complex"/>
    <property type="evidence" value="ECO:0007669"/>
    <property type="project" value="InterPro"/>
</dbReference>
<dbReference type="GO" id="GO:0015833">
    <property type="term" value="P:peptide transport"/>
    <property type="evidence" value="ECO:0007669"/>
    <property type="project" value="TreeGrafter"/>
</dbReference>
<dbReference type="PANTHER" id="PTHR30290:SF9">
    <property type="entry name" value="OLIGOPEPTIDE-BINDING PROTEIN APPA"/>
    <property type="match status" value="1"/>
</dbReference>
<keyword evidence="2" id="KW-0813">Transport</keyword>
<dbReference type="PIRSF" id="PIRSF002741">
    <property type="entry name" value="MppA"/>
    <property type="match status" value="1"/>
</dbReference>
<feature type="chain" id="PRO_5008388355" evidence="5">
    <location>
        <begin position="29"/>
        <end position="539"/>
    </location>
</feature>
<proteinExistence type="inferred from homology"/>
<dbReference type="PROSITE" id="PS51257">
    <property type="entry name" value="PROKAR_LIPOPROTEIN"/>
    <property type="match status" value="1"/>
</dbReference>
<protein>
    <submittedName>
        <fullName evidence="7">Glutathione-binding protein GsiB</fullName>
    </submittedName>
</protein>
<dbReference type="KEGG" id="ndk:I601_2164"/>
<dbReference type="InterPro" id="IPR000914">
    <property type="entry name" value="SBP_5_dom"/>
</dbReference>
<dbReference type="Gene3D" id="3.40.190.10">
    <property type="entry name" value="Periplasmic binding protein-like II"/>
    <property type="match status" value="1"/>
</dbReference>
<dbReference type="SUPFAM" id="SSF53850">
    <property type="entry name" value="Periplasmic binding protein-like II"/>
    <property type="match status" value="1"/>
</dbReference>
<dbReference type="RefSeq" id="WP_068109272.1">
    <property type="nucleotide sequence ID" value="NZ_CP015079.1"/>
</dbReference>
<dbReference type="PANTHER" id="PTHR30290">
    <property type="entry name" value="PERIPLASMIC BINDING COMPONENT OF ABC TRANSPORTER"/>
    <property type="match status" value="1"/>
</dbReference>
<feature type="signal peptide" evidence="5">
    <location>
        <begin position="1"/>
        <end position="28"/>
    </location>
</feature>
<accession>A0A1A9GJX2</accession>
<dbReference type="Pfam" id="PF00496">
    <property type="entry name" value="SBP_bac_5"/>
    <property type="match status" value="1"/>
</dbReference>
<keyword evidence="3 5" id="KW-0732">Signal</keyword>
<comment type="similarity">
    <text evidence="1">Belongs to the bacterial solute-binding protein 5 family.</text>
</comment>
<dbReference type="AlphaFoldDB" id="A0A1A9GJX2"/>
<evidence type="ECO:0000259" key="6">
    <source>
        <dbReference type="Pfam" id="PF00496"/>
    </source>
</evidence>